<sequence length="701" mass="76840">MSSTTSSSSFGYQVLYRSGRGHGEGRGAAEVELKAVVLDGDPGIESESEAEREDGGGKRGPEDAQSLIGEEPEIDEAGEARDYEVALKHAGFGLFHVILMCMNGVALASDAVELLSLAFVLPIFQREGFATSDAQNALLSSVIFMGMLCGSYTWGGFADVLGRRFVLIGSLTVNGLFGAISAFSPNISVFIVCRFISGIGVGGSLPVIFPYIAEFTLNKYRGTYMSLQSFFWTAGRLVCAGVAWLILPLDTGAFHSWRLYIFLSSLPAFCGALLYLLLPESPRYLLEHGRKEKALRNLRLVHTINHFHKRKSHFLIKSIRVDAVHADEVGVVKTGGSLSQRWTRFKGHVRQLMSHTRELYSRTYCRRTILMSTILFTLSFGSYGVLLWYPSYVEQVTNADKRSEFSRFCHRSTPENVSLYDYCGCDGASFSDQHFSNTRFANFQLNLADFHNVRFTNVTFTESLLESCNFTNCTMENVVFGEGTQMVRVGWYATDFVGVNVTGLSSCEGEVIGRGGGEVGSGEFGELVRVLEGGNATSCEGVRQVECEGEESGSVYRDLFFVAASASVGNIASAIGVYFMRRNYWMAISMFASTASVFLLYVAHTEVFVVVVLCLFTALSTPAWNDTSLLNSDLYPTHLRSSSQGMHLLFARIGAILGTNVFGVFIHLNPAVPILLTACLLLVGSLAALPLPKTTRKTILK</sequence>
<protein>
    <submittedName>
        <fullName evidence="10">Synaptic vesicle glycoprotein 2B</fullName>
    </submittedName>
</protein>
<evidence type="ECO:0000256" key="2">
    <source>
        <dbReference type="ARBA" id="ARBA00008335"/>
    </source>
</evidence>
<feature type="compositionally biased region" description="Acidic residues" evidence="7">
    <location>
        <begin position="42"/>
        <end position="52"/>
    </location>
</feature>
<feature type="compositionally biased region" description="Basic and acidic residues" evidence="7">
    <location>
        <begin position="53"/>
        <end position="62"/>
    </location>
</feature>
<feature type="transmembrane region" description="Helical" evidence="8">
    <location>
        <begin position="259"/>
        <end position="278"/>
    </location>
</feature>
<dbReference type="GO" id="GO:0016020">
    <property type="term" value="C:membrane"/>
    <property type="evidence" value="ECO:0007669"/>
    <property type="project" value="UniProtKB-SubCell"/>
</dbReference>
<evidence type="ECO:0000256" key="5">
    <source>
        <dbReference type="ARBA" id="ARBA00022989"/>
    </source>
</evidence>
<dbReference type="InterPro" id="IPR020846">
    <property type="entry name" value="MFS_dom"/>
</dbReference>
<dbReference type="Pfam" id="PF00083">
    <property type="entry name" value="Sugar_tr"/>
    <property type="match status" value="1"/>
</dbReference>
<keyword evidence="6 8" id="KW-0472">Membrane</keyword>
<keyword evidence="11" id="KW-1185">Reference proteome</keyword>
<feature type="transmembrane region" description="Helical" evidence="8">
    <location>
        <begin position="672"/>
        <end position="691"/>
    </location>
</feature>
<proteinExistence type="inferred from homology"/>
<feature type="transmembrane region" description="Helical" evidence="8">
    <location>
        <begin position="607"/>
        <end position="625"/>
    </location>
</feature>
<dbReference type="Gene3D" id="1.20.1250.20">
    <property type="entry name" value="MFS general substrate transporter like domains"/>
    <property type="match status" value="2"/>
</dbReference>
<dbReference type="InterPro" id="IPR036259">
    <property type="entry name" value="MFS_trans_sf"/>
</dbReference>
<dbReference type="EMBL" id="CASHTH010002216">
    <property type="protein sequence ID" value="CAI8026519.1"/>
    <property type="molecule type" value="Genomic_DNA"/>
</dbReference>
<evidence type="ECO:0000256" key="7">
    <source>
        <dbReference type="SAM" id="MobiDB-lite"/>
    </source>
</evidence>
<keyword evidence="5 8" id="KW-1133">Transmembrane helix</keyword>
<dbReference type="Proteomes" id="UP001174909">
    <property type="component" value="Unassembled WGS sequence"/>
</dbReference>
<dbReference type="PROSITE" id="PS50850">
    <property type="entry name" value="MFS"/>
    <property type="match status" value="1"/>
</dbReference>
<keyword evidence="3" id="KW-0813">Transport</keyword>
<dbReference type="GO" id="GO:0022857">
    <property type="term" value="F:transmembrane transporter activity"/>
    <property type="evidence" value="ECO:0007669"/>
    <property type="project" value="InterPro"/>
</dbReference>
<evidence type="ECO:0000256" key="3">
    <source>
        <dbReference type="ARBA" id="ARBA00022448"/>
    </source>
</evidence>
<feature type="transmembrane region" description="Helical" evidence="8">
    <location>
        <begin position="97"/>
        <end position="125"/>
    </location>
</feature>
<evidence type="ECO:0000256" key="8">
    <source>
        <dbReference type="SAM" id="Phobius"/>
    </source>
</evidence>
<evidence type="ECO:0000313" key="10">
    <source>
        <dbReference type="EMBL" id="CAI8026519.1"/>
    </source>
</evidence>
<dbReference type="InterPro" id="IPR005829">
    <property type="entry name" value="Sugar_transporter_CS"/>
</dbReference>
<keyword evidence="4 8" id="KW-0812">Transmembrane</keyword>
<comment type="similarity">
    <text evidence="2">Belongs to the major facilitator superfamily.</text>
</comment>
<comment type="caution">
    <text evidence="10">The sequence shown here is derived from an EMBL/GenBank/DDBJ whole genome shotgun (WGS) entry which is preliminary data.</text>
</comment>
<feature type="transmembrane region" description="Helical" evidence="8">
    <location>
        <begin position="224"/>
        <end position="247"/>
    </location>
</feature>
<dbReference type="Gene3D" id="2.160.20.80">
    <property type="entry name" value="E3 ubiquitin-protein ligase SopA"/>
    <property type="match status" value="1"/>
</dbReference>
<feature type="transmembrane region" description="Helical" evidence="8">
    <location>
        <begin position="646"/>
        <end position="666"/>
    </location>
</feature>
<feature type="domain" description="Major facilitator superfamily (MFS) profile" evidence="9">
    <location>
        <begin position="97"/>
        <end position="696"/>
    </location>
</feature>
<comment type="subcellular location">
    <subcellularLocation>
        <location evidence="1">Membrane</location>
        <topology evidence="1">Multi-pass membrane protein</topology>
    </subcellularLocation>
</comment>
<organism evidence="10 11">
    <name type="scientific">Geodia barretti</name>
    <name type="common">Barrett's horny sponge</name>
    <dbReference type="NCBI Taxonomy" id="519541"/>
    <lineage>
        <taxon>Eukaryota</taxon>
        <taxon>Metazoa</taxon>
        <taxon>Porifera</taxon>
        <taxon>Demospongiae</taxon>
        <taxon>Heteroscleromorpha</taxon>
        <taxon>Tetractinellida</taxon>
        <taxon>Astrophorina</taxon>
        <taxon>Geodiidae</taxon>
        <taxon>Geodia</taxon>
    </lineage>
</organism>
<evidence type="ECO:0000256" key="4">
    <source>
        <dbReference type="ARBA" id="ARBA00022692"/>
    </source>
</evidence>
<dbReference type="InterPro" id="IPR005828">
    <property type="entry name" value="MFS_sugar_transport-like"/>
</dbReference>
<feature type="transmembrane region" description="Helical" evidence="8">
    <location>
        <begin position="369"/>
        <end position="389"/>
    </location>
</feature>
<evidence type="ECO:0000313" key="11">
    <source>
        <dbReference type="Proteomes" id="UP001174909"/>
    </source>
</evidence>
<dbReference type="PANTHER" id="PTHR23511">
    <property type="entry name" value="SYNAPTIC VESICLE GLYCOPROTEIN 2"/>
    <property type="match status" value="1"/>
</dbReference>
<reference evidence="10" key="1">
    <citation type="submission" date="2023-03" db="EMBL/GenBank/DDBJ databases">
        <authorList>
            <person name="Steffen K."/>
            <person name="Cardenas P."/>
        </authorList>
    </citation>
    <scope>NUCLEOTIDE SEQUENCE</scope>
</reference>
<dbReference type="PANTHER" id="PTHR23511:SF34">
    <property type="entry name" value="SYNAPTIC VESICLE GLYCOPROTEIN 2"/>
    <property type="match status" value="1"/>
</dbReference>
<accession>A0AA35SBA5</accession>
<dbReference type="PROSITE" id="PS00217">
    <property type="entry name" value="SUGAR_TRANSPORT_2"/>
    <property type="match status" value="1"/>
</dbReference>
<feature type="transmembrane region" description="Helical" evidence="8">
    <location>
        <begin position="559"/>
        <end position="579"/>
    </location>
</feature>
<evidence type="ECO:0000259" key="9">
    <source>
        <dbReference type="PROSITE" id="PS50850"/>
    </source>
</evidence>
<gene>
    <name evidence="10" type="ORF">GBAR_LOCUS15229</name>
</gene>
<dbReference type="SUPFAM" id="SSF103473">
    <property type="entry name" value="MFS general substrate transporter"/>
    <property type="match status" value="2"/>
</dbReference>
<feature type="transmembrane region" description="Helical" evidence="8">
    <location>
        <begin position="189"/>
        <end position="212"/>
    </location>
</feature>
<feature type="transmembrane region" description="Helical" evidence="8">
    <location>
        <begin position="137"/>
        <end position="158"/>
    </location>
</feature>
<name>A0AA35SBA5_GEOBA</name>
<feature type="region of interest" description="Disordered" evidence="7">
    <location>
        <begin position="37"/>
        <end position="73"/>
    </location>
</feature>
<dbReference type="SUPFAM" id="SSF141571">
    <property type="entry name" value="Pentapeptide repeat-like"/>
    <property type="match status" value="1"/>
</dbReference>
<dbReference type="AlphaFoldDB" id="A0AA35SBA5"/>
<evidence type="ECO:0000256" key="1">
    <source>
        <dbReference type="ARBA" id="ARBA00004141"/>
    </source>
</evidence>
<evidence type="ECO:0000256" key="6">
    <source>
        <dbReference type="ARBA" id="ARBA00023136"/>
    </source>
</evidence>
<feature type="transmembrane region" description="Helical" evidence="8">
    <location>
        <begin position="165"/>
        <end position="183"/>
    </location>
</feature>